<feature type="domain" description="PhoU" evidence="7">
    <location>
        <begin position="457"/>
        <end position="530"/>
    </location>
</feature>
<feature type="transmembrane region" description="Helical" evidence="6">
    <location>
        <begin position="134"/>
        <end position="155"/>
    </location>
</feature>
<dbReference type="PANTHER" id="PTHR10010">
    <property type="entry name" value="SOLUTE CARRIER FAMILY 34 SODIUM PHOSPHATE , MEMBER 2-RELATED"/>
    <property type="match status" value="1"/>
</dbReference>
<dbReference type="InterPro" id="IPR003841">
    <property type="entry name" value="Na/Pi_transpt"/>
</dbReference>
<evidence type="ECO:0000256" key="5">
    <source>
        <dbReference type="ARBA" id="ARBA00023136"/>
    </source>
</evidence>
<feature type="domain" description="PhoU" evidence="7">
    <location>
        <begin position="345"/>
        <end position="425"/>
    </location>
</feature>
<reference evidence="8 9" key="1">
    <citation type="submission" date="2016-05" db="EMBL/GenBank/DDBJ databases">
        <title>Complete Genome and Methylome Analysis of Psychrotrophic Bacterial Isolates from Antarctic Lake Untersee.</title>
        <authorList>
            <person name="Fomenkov A."/>
            <person name="Akimov V.N."/>
            <person name="Vasilyeva L.V."/>
            <person name="Andersen D."/>
            <person name="Vincze T."/>
            <person name="Roberts R.J."/>
        </authorList>
    </citation>
    <scope>NUCLEOTIDE SEQUENCE [LARGE SCALE GENOMIC DNA]</scope>
    <source>
        <strain evidence="8 9">U14-5</strain>
    </source>
</reference>
<proteinExistence type="predicted"/>
<keyword evidence="4 6" id="KW-1133">Transmembrane helix</keyword>
<dbReference type="GO" id="GO:0044341">
    <property type="term" value="P:sodium-dependent phosphate transport"/>
    <property type="evidence" value="ECO:0007669"/>
    <property type="project" value="InterPro"/>
</dbReference>
<dbReference type="GO" id="GO:0005886">
    <property type="term" value="C:plasma membrane"/>
    <property type="evidence" value="ECO:0007669"/>
    <property type="project" value="UniProtKB-SubCell"/>
</dbReference>
<evidence type="ECO:0000256" key="2">
    <source>
        <dbReference type="ARBA" id="ARBA00022475"/>
    </source>
</evidence>
<keyword evidence="2" id="KW-1003">Cell membrane</keyword>
<dbReference type="GO" id="GO:0005436">
    <property type="term" value="F:sodium:phosphate symporter activity"/>
    <property type="evidence" value="ECO:0007669"/>
    <property type="project" value="InterPro"/>
</dbReference>
<dbReference type="Pfam" id="PF02690">
    <property type="entry name" value="Na_Pi_cotrans"/>
    <property type="match status" value="2"/>
</dbReference>
<dbReference type="STRING" id="257708.RGI145_18605"/>
<feature type="transmembrane region" description="Helical" evidence="6">
    <location>
        <begin position="105"/>
        <end position="122"/>
    </location>
</feature>
<evidence type="ECO:0000256" key="1">
    <source>
        <dbReference type="ARBA" id="ARBA00004651"/>
    </source>
</evidence>
<feature type="transmembrane region" description="Helical" evidence="6">
    <location>
        <begin position="175"/>
        <end position="198"/>
    </location>
</feature>
<evidence type="ECO:0000259" key="7">
    <source>
        <dbReference type="Pfam" id="PF01895"/>
    </source>
</evidence>
<keyword evidence="3 6" id="KW-0812">Transmembrane</keyword>
<feature type="transmembrane region" description="Helical" evidence="6">
    <location>
        <begin position="256"/>
        <end position="276"/>
    </location>
</feature>
<dbReference type="Proteomes" id="UP000185494">
    <property type="component" value="Chromosome 1"/>
</dbReference>
<dbReference type="KEGG" id="rgi:RGI145_18605"/>
<feature type="transmembrane region" description="Helical" evidence="6">
    <location>
        <begin position="282"/>
        <end position="300"/>
    </location>
</feature>
<comment type="subcellular location">
    <subcellularLocation>
        <location evidence="1">Cell membrane</location>
        <topology evidence="1">Multi-pass membrane protein</topology>
    </subcellularLocation>
</comment>
<evidence type="ECO:0000256" key="4">
    <source>
        <dbReference type="ARBA" id="ARBA00022989"/>
    </source>
</evidence>
<name>A0A1L7AJA7_9PROT</name>
<dbReference type="SUPFAM" id="SSF109755">
    <property type="entry name" value="PhoU-like"/>
    <property type="match status" value="1"/>
</dbReference>
<dbReference type="AlphaFoldDB" id="A0A1L7AJA7"/>
<dbReference type="Pfam" id="PF01895">
    <property type="entry name" value="PhoU"/>
    <property type="match status" value="2"/>
</dbReference>
<dbReference type="RefSeq" id="WP_075799572.1">
    <property type="nucleotide sequence ID" value="NZ_CP015583.1"/>
</dbReference>
<gene>
    <name evidence="8" type="ORF">RGI145_18605</name>
</gene>
<sequence>MYGLSLLIQLAGEAALLLYGLSLVQRGIDRAYGAQLREGLGRALGDRWRAFVAGLLATTALQSSTAAGLMVGGLHAAGALGLVPALGAMLGANVGTALIAQVLSFDLRPVFPLVILLGWIGFKRGKKARTRDLGRAAIGLGLMLCALFLLLSSMQPVEHSEGLRQLLHLLEGSPAAAALLAALLAWATHSSLAAVLLVGSLASTGVVGPGTAVAMVAGANLGGAVPPLLAARHGARGGGTDPASLRLPVGNLLNRLVGMALVLALLPQATALLSAAPGRLVADAHLGFNLVMAVLFLPLLDPLSKLLRRLLPDLPPERNPSAPRYLDEGAIATPSVALANAAREVLRMADTLETMLRDSGEALRRADRDEARAVGRLDDVLDRLHGAVHAYLSRLPQEDLPETEARRLAEVRAFAIALEHAGDAVSRNLSKHAARRARRGIPLSPEDLRVLEEQNDRLLAQLRLAVAVFMHEDAEAARQLVREKEAWRSAEREATDRLVETSPTGSAAASLVLDVTRDLKRIGAHLASIAYPLLERQGELRSTRLRAPPVTAGE</sequence>
<keyword evidence="5 6" id="KW-0472">Membrane</keyword>
<dbReference type="Gene3D" id="1.20.58.220">
    <property type="entry name" value="Phosphate transport system protein phou homolog 2, domain 2"/>
    <property type="match status" value="1"/>
</dbReference>
<dbReference type="NCBIfam" id="NF037997">
    <property type="entry name" value="Na_Pi_symport"/>
    <property type="match status" value="1"/>
</dbReference>
<organism evidence="8 9">
    <name type="scientific">Roseomonas gilardii</name>
    <dbReference type="NCBI Taxonomy" id="257708"/>
    <lineage>
        <taxon>Bacteria</taxon>
        <taxon>Pseudomonadati</taxon>
        <taxon>Pseudomonadota</taxon>
        <taxon>Alphaproteobacteria</taxon>
        <taxon>Acetobacterales</taxon>
        <taxon>Roseomonadaceae</taxon>
        <taxon>Roseomonas</taxon>
    </lineage>
</organism>
<dbReference type="PANTHER" id="PTHR10010:SF46">
    <property type="entry name" value="SODIUM-DEPENDENT PHOSPHATE TRANSPORT PROTEIN 2B"/>
    <property type="match status" value="1"/>
</dbReference>
<protein>
    <recommendedName>
        <fullName evidence="7">PhoU domain-containing protein</fullName>
    </recommendedName>
</protein>
<dbReference type="InterPro" id="IPR038078">
    <property type="entry name" value="PhoU-like_sf"/>
</dbReference>
<dbReference type="eggNOG" id="COG1283">
    <property type="taxonomic scope" value="Bacteria"/>
</dbReference>
<evidence type="ECO:0000313" key="9">
    <source>
        <dbReference type="Proteomes" id="UP000185494"/>
    </source>
</evidence>
<evidence type="ECO:0000256" key="6">
    <source>
        <dbReference type="SAM" id="Phobius"/>
    </source>
</evidence>
<dbReference type="InterPro" id="IPR026022">
    <property type="entry name" value="PhoU_dom"/>
</dbReference>
<evidence type="ECO:0000313" key="8">
    <source>
        <dbReference type="EMBL" id="APT58821.1"/>
    </source>
</evidence>
<accession>A0A1L7AJA7</accession>
<dbReference type="EMBL" id="CP015583">
    <property type="protein sequence ID" value="APT58821.1"/>
    <property type="molecule type" value="Genomic_DNA"/>
</dbReference>
<evidence type="ECO:0000256" key="3">
    <source>
        <dbReference type="ARBA" id="ARBA00022692"/>
    </source>
</evidence>